<dbReference type="RefSeq" id="WP_380562579.1">
    <property type="nucleotide sequence ID" value="NZ_JBEUKS010000001.1"/>
</dbReference>
<dbReference type="SUPFAM" id="SSF52540">
    <property type="entry name" value="P-loop containing nucleoside triphosphate hydrolases"/>
    <property type="match status" value="1"/>
</dbReference>
<keyword evidence="2" id="KW-1185">Reference proteome</keyword>
<accession>A0ABV6XGN5</accession>
<protein>
    <recommendedName>
        <fullName evidence="3">Dynamin family protein</fullName>
    </recommendedName>
</protein>
<reference evidence="1 2" key="1">
    <citation type="submission" date="2024-06" db="EMBL/GenBank/DDBJ databases">
        <authorList>
            <person name="Lee S.D."/>
        </authorList>
    </citation>
    <scope>NUCLEOTIDE SEQUENCE [LARGE SCALE GENOMIC DNA]</scope>
    <source>
        <strain evidence="1 2">N1-10</strain>
    </source>
</reference>
<name>A0ABV6XGN5_9ACTN</name>
<dbReference type="Proteomes" id="UP001592581">
    <property type="component" value="Unassembled WGS sequence"/>
</dbReference>
<gene>
    <name evidence="1" type="ORF">ABUW04_03565</name>
</gene>
<dbReference type="EMBL" id="JBEUKS010000001">
    <property type="protein sequence ID" value="MFC1437327.1"/>
    <property type="molecule type" value="Genomic_DNA"/>
</dbReference>
<proteinExistence type="predicted"/>
<sequence>MRREPSGLTARPLPPSMPARWVYALSALHTAARDALGLPFGGAPPLPPDTAAQLRALLPSLREAPAGRLEYRVPLIAPMKAGKSTLINALLCQDLLPARGPAMTILPTQVVPVTRQGTPEPVLTFADATVAVLADIAGRLAAPDRRSALAAAVKRSPQLAQVATAISGGPRPAPEAHRSGTRAVRRGLAETNDLLRLALSVLQDTALPLIQLLRAPEVVVPVPWLEREPVGGWLVLVDTPGPDENLLPGVLNGFVAAEVARAHELLLVADATRMEASAEASVARLVDEALVWPGRTGVRVVVNRVDMVPQLESTPAGRIAQPPSAELRSVLRRLTPARSTAERTADPADHAVCTAARQALEAATVLWPDPNPDPDAADPSGSARSAFLRTLFPLDADGEQPPARDPGWVRDRASDAWRRSGVPYLLDSFLGACAEEPGRMAVRVLLDRLTQAVGTPDPAVAVTLPRKPLDVLALRKESVRALVQGPDSTPGTDWSATG</sequence>
<evidence type="ECO:0000313" key="2">
    <source>
        <dbReference type="Proteomes" id="UP001592581"/>
    </source>
</evidence>
<evidence type="ECO:0008006" key="3">
    <source>
        <dbReference type="Google" id="ProtNLM"/>
    </source>
</evidence>
<comment type="caution">
    <text evidence="1">The sequence shown here is derived from an EMBL/GenBank/DDBJ whole genome shotgun (WGS) entry which is preliminary data.</text>
</comment>
<organism evidence="1 2">
    <name type="scientific">Streptacidiphilus jeojiensis</name>
    <dbReference type="NCBI Taxonomy" id="3229225"/>
    <lineage>
        <taxon>Bacteria</taxon>
        <taxon>Bacillati</taxon>
        <taxon>Actinomycetota</taxon>
        <taxon>Actinomycetes</taxon>
        <taxon>Kitasatosporales</taxon>
        <taxon>Streptomycetaceae</taxon>
        <taxon>Streptacidiphilus</taxon>
    </lineage>
</organism>
<evidence type="ECO:0000313" key="1">
    <source>
        <dbReference type="EMBL" id="MFC1437327.1"/>
    </source>
</evidence>
<dbReference type="Gene3D" id="3.40.50.300">
    <property type="entry name" value="P-loop containing nucleotide triphosphate hydrolases"/>
    <property type="match status" value="1"/>
</dbReference>
<dbReference type="InterPro" id="IPR027417">
    <property type="entry name" value="P-loop_NTPase"/>
</dbReference>